<name>A0A0S3EY73_9SPHN</name>
<dbReference type="PANTHER" id="PTHR38436:SF1">
    <property type="entry name" value="ESTER CYCLASE"/>
    <property type="match status" value="1"/>
</dbReference>
<organism evidence="1 2">
    <name type="scientific">Sphingobium baderi</name>
    <dbReference type="NCBI Taxonomy" id="1332080"/>
    <lineage>
        <taxon>Bacteria</taxon>
        <taxon>Pseudomonadati</taxon>
        <taxon>Pseudomonadota</taxon>
        <taxon>Alphaproteobacteria</taxon>
        <taxon>Sphingomonadales</taxon>
        <taxon>Sphingomonadaceae</taxon>
        <taxon>Sphingobium</taxon>
    </lineage>
</organism>
<dbReference type="GO" id="GO:0030638">
    <property type="term" value="P:polyketide metabolic process"/>
    <property type="evidence" value="ECO:0007669"/>
    <property type="project" value="InterPro"/>
</dbReference>
<dbReference type="InterPro" id="IPR009959">
    <property type="entry name" value="Cyclase_SnoaL-like"/>
</dbReference>
<evidence type="ECO:0008006" key="3">
    <source>
        <dbReference type="Google" id="ProtNLM"/>
    </source>
</evidence>
<dbReference type="STRING" id="1332080.ATN00_08820"/>
<evidence type="ECO:0000313" key="1">
    <source>
        <dbReference type="EMBL" id="ALR20394.1"/>
    </source>
</evidence>
<protein>
    <recommendedName>
        <fullName evidence="3">SnoaL-like domain-containing protein</fullName>
    </recommendedName>
</protein>
<dbReference type="Gene3D" id="3.10.450.50">
    <property type="match status" value="1"/>
</dbReference>
<dbReference type="Pfam" id="PF07366">
    <property type="entry name" value="SnoaL"/>
    <property type="match status" value="1"/>
</dbReference>
<dbReference type="InterPro" id="IPR032710">
    <property type="entry name" value="NTF2-like_dom_sf"/>
</dbReference>
<accession>A0A0S3EY73</accession>
<dbReference type="KEGG" id="sbd:ATN00_08820"/>
<gene>
    <name evidence="1" type="ORF">ATN00_08820</name>
</gene>
<dbReference type="Proteomes" id="UP000056968">
    <property type="component" value="Chromosome"/>
</dbReference>
<dbReference type="AlphaFoldDB" id="A0A0S3EY73"/>
<reference evidence="1 2" key="1">
    <citation type="submission" date="2015-11" db="EMBL/GenBank/DDBJ databases">
        <title>A Two-component Flavoprotein Monooxygenase System MeaXY Responsible for para-Hydroxylation of 2-Methyl-6-ethylaniline and 2,6-Diethylaniline in Sphingobium baderi DE-13.</title>
        <authorList>
            <person name="Cheng M."/>
            <person name="Meng Q."/>
            <person name="Yang Y."/>
            <person name="Chu C."/>
            <person name="Yan X."/>
            <person name="He J."/>
            <person name="Li S."/>
        </authorList>
    </citation>
    <scope>NUCLEOTIDE SEQUENCE [LARGE SCALE GENOMIC DNA]</scope>
    <source>
        <strain evidence="1 2">DE-13</strain>
    </source>
</reference>
<evidence type="ECO:0000313" key="2">
    <source>
        <dbReference type="Proteomes" id="UP000056968"/>
    </source>
</evidence>
<dbReference type="EMBL" id="CP013264">
    <property type="protein sequence ID" value="ALR20394.1"/>
    <property type="molecule type" value="Genomic_DNA"/>
</dbReference>
<keyword evidence="2" id="KW-1185">Reference proteome</keyword>
<dbReference type="SUPFAM" id="SSF54427">
    <property type="entry name" value="NTF2-like"/>
    <property type="match status" value="1"/>
</dbReference>
<proteinExistence type="predicted"/>
<sequence length="153" mass="17413">MMTDESKAQRHMQAWKDLQEVLNRGDFDAMDAFFHPDFEYSNPSRPDLTGYAAWKQSPVASYRTFQPSHYSVVRMTADGDDVWALCRQIGTHSDGQYMGLDASGRTFDIEWFSIISFRDGKIVKIFSIADVLGKFVQLGVLDAKLKPTAAYNR</sequence>
<dbReference type="PANTHER" id="PTHR38436">
    <property type="entry name" value="POLYKETIDE CYCLASE SNOAL-LIKE DOMAIN"/>
    <property type="match status" value="1"/>
</dbReference>